<dbReference type="GO" id="GO:0009432">
    <property type="term" value="P:SOS response"/>
    <property type="evidence" value="ECO:0007669"/>
    <property type="project" value="TreeGrafter"/>
</dbReference>
<reference evidence="14 15" key="1">
    <citation type="submission" date="2019-06" db="EMBL/GenBank/DDBJ databases">
        <title>Paenimaribius caenipelagi gen. nov., sp. nov., isolated from a tidal flat.</title>
        <authorList>
            <person name="Yoon J.-H."/>
        </authorList>
    </citation>
    <scope>NUCLEOTIDE SEQUENCE [LARGE SCALE GENOMIC DNA]</scope>
    <source>
        <strain evidence="14 15">JBTF-M29</strain>
    </source>
</reference>
<dbReference type="InterPro" id="IPR011761">
    <property type="entry name" value="ATP-grasp"/>
</dbReference>
<dbReference type="PROSITE" id="PS50975">
    <property type="entry name" value="ATP_GRASP"/>
    <property type="match status" value="1"/>
</dbReference>
<keyword evidence="15" id="KW-1185">Reference proteome</keyword>
<evidence type="ECO:0000256" key="12">
    <source>
        <dbReference type="PROSITE-ProRule" id="PRU00409"/>
    </source>
</evidence>
<evidence type="ECO:0000313" key="14">
    <source>
        <dbReference type="EMBL" id="TRD19042.1"/>
    </source>
</evidence>
<organism evidence="14 15">
    <name type="scientific">Palleronia caenipelagi</name>
    <dbReference type="NCBI Taxonomy" id="2489174"/>
    <lineage>
        <taxon>Bacteria</taxon>
        <taxon>Pseudomonadati</taxon>
        <taxon>Pseudomonadota</taxon>
        <taxon>Alphaproteobacteria</taxon>
        <taxon>Rhodobacterales</taxon>
        <taxon>Roseobacteraceae</taxon>
        <taxon>Palleronia</taxon>
    </lineage>
</organism>
<dbReference type="GO" id="GO:0005524">
    <property type="term" value="F:ATP binding"/>
    <property type="evidence" value="ECO:0007669"/>
    <property type="project" value="UniProtKB-UniRule"/>
</dbReference>
<dbReference type="InterPro" id="IPR008503">
    <property type="entry name" value="Asp_endopeptidase"/>
</dbReference>
<dbReference type="Gene3D" id="3.30.470.20">
    <property type="entry name" value="ATP-grasp fold, B domain"/>
    <property type="match status" value="1"/>
</dbReference>
<evidence type="ECO:0000256" key="6">
    <source>
        <dbReference type="ARBA" id="ARBA00022840"/>
    </source>
</evidence>
<feature type="domain" description="ATP-grasp" evidence="13">
    <location>
        <begin position="265"/>
        <end position="448"/>
    </location>
</feature>
<dbReference type="RefSeq" id="WP_142834886.1">
    <property type="nucleotide sequence ID" value="NZ_VFSV01000017.1"/>
</dbReference>
<dbReference type="NCBIfam" id="TIGR00768">
    <property type="entry name" value="rimK_fam"/>
    <property type="match status" value="1"/>
</dbReference>
<accession>A0A547PY26</accession>
<evidence type="ECO:0000256" key="3">
    <source>
        <dbReference type="ARBA" id="ARBA00022598"/>
    </source>
</evidence>
<evidence type="ECO:0000313" key="15">
    <source>
        <dbReference type="Proteomes" id="UP000318590"/>
    </source>
</evidence>
<dbReference type="Pfam" id="PF08443">
    <property type="entry name" value="RimK"/>
    <property type="match status" value="1"/>
</dbReference>
<keyword evidence="7" id="KW-0460">Magnesium</keyword>
<evidence type="ECO:0000256" key="2">
    <source>
        <dbReference type="ARBA" id="ARBA00001946"/>
    </source>
</evidence>
<evidence type="ECO:0000256" key="7">
    <source>
        <dbReference type="ARBA" id="ARBA00022842"/>
    </source>
</evidence>
<dbReference type="SUPFAM" id="SSF50630">
    <property type="entry name" value="Acid proteases"/>
    <property type="match status" value="1"/>
</dbReference>
<comment type="cofactor">
    <cofactor evidence="2">
        <name>Mg(2+)</name>
        <dbReference type="ChEBI" id="CHEBI:18420"/>
    </cofactor>
</comment>
<dbReference type="InterPro" id="IPR021109">
    <property type="entry name" value="Peptidase_aspartic_dom_sf"/>
</dbReference>
<dbReference type="InterPro" id="IPR013815">
    <property type="entry name" value="ATP_grasp_subdomain_1"/>
</dbReference>
<keyword evidence="14" id="KW-0689">Ribosomal protein</keyword>
<dbReference type="GO" id="GO:0005737">
    <property type="term" value="C:cytoplasm"/>
    <property type="evidence" value="ECO:0007669"/>
    <property type="project" value="TreeGrafter"/>
</dbReference>
<dbReference type="NCBIfam" id="NF007764">
    <property type="entry name" value="PRK10446.1"/>
    <property type="match status" value="1"/>
</dbReference>
<comment type="caution">
    <text evidence="14">The sequence shown here is derived from an EMBL/GenBank/DDBJ whole genome shotgun (WGS) entry which is preliminary data.</text>
</comment>
<dbReference type="PANTHER" id="PTHR21621:SF7">
    <property type="entry name" value="RIBOSOMAL PROTEIN BS6--L-GLUTAMATE LIGASE"/>
    <property type="match status" value="1"/>
</dbReference>
<dbReference type="OrthoDB" id="3865600at2"/>
<keyword evidence="14" id="KW-0687">Ribonucleoprotein</keyword>
<keyword evidence="3 14" id="KW-0436">Ligase</keyword>
<dbReference type="GO" id="GO:0005840">
    <property type="term" value="C:ribosome"/>
    <property type="evidence" value="ECO:0007669"/>
    <property type="project" value="UniProtKB-KW"/>
</dbReference>
<evidence type="ECO:0000256" key="4">
    <source>
        <dbReference type="ARBA" id="ARBA00022723"/>
    </source>
</evidence>
<dbReference type="InterPro" id="IPR013651">
    <property type="entry name" value="ATP-grasp_RimK-type"/>
</dbReference>
<gene>
    <name evidence="14" type="primary">rimK</name>
    <name evidence="14" type="ORF">FEV53_11160</name>
</gene>
<proteinExistence type="inferred from homology"/>
<keyword evidence="6 12" id="KW-0067">ATP-binding</keyword>
<keyword evidence="4" id="KW-0479">Metal-binding</keyword>
<evidence type="ECO:0000256" key="10">
    <source>
        <dbReference type="ARBA" id="ARBA00061239"/>
    </source>
</evidence>
<evidence type="ECO:0000256" key="9">
    <source>
        <dbReference type="ARBA" id="ARBA00023211"/>
    </source>
</evidence>
<comment type="cofactor">
    <cofactor evidence="1">
        <name>Mn(2+)</name>
        <dbReference type="ChEBI" id="CHEBI:29035"/>
    </cofactor>
</comment>
<dbReference type="Proteomes" id="UP000318590">
    <property type="component" value="Unassembled WGS sequence"/>
</dbReference>
<comment type="similarity">
    <text evidence="10">In the C-terminal section; belongs to the RimK family.</text>
</comment>
<dbReference type="GO" id="GO:0018169">
    <property type="term" value="F:ribosomal S6-glutamic acid ligase activity"/>
    <property type="evidence" value="ECO:0007669"/>
    <property type="project" value="TreeGrafter"/>
</dbReference>
<dbReference type="Pfam" id="PF05618">
    <property type="entry name" value="Zn_protease"/>
    <property type="match status" value="1"/>
</dbReference>
<protein>
    <recommendedName>
        <fullName evidence="11">Probable alpha-L-glutamate ligase</fullName>
    </recommendedName>
</protein>
<keyword evidence="8" id="KW-0648">Protein biosynthesis</keyword>
<dbReference type="EMBL" id="VFSV01000017">
    <property type="protein sequence ID" value="TRD19042.1"/>
    <property type="molecule type" value="Genomic_DNA"/>
</dbReference>
<keyword evidence="9" id="KW-0464">Manganese</keyword>
<dbReference type="InterPro" id="IPR004666">
    <property type="entry name" value="Rp_bS6_RimK/Lys_biosynth_LsyX"/>
</dbReference>
<dbReference type="Gene3D" id="2.40.70.10">
    <property type="entry name" value="Acid Proteases"/>
    <property type="match status" value="1"/>
</dbReference>
<dbReference type="Gene3D" id="3.40.50.20">
    <property type="match status" value="1"/>
</dbReference>
<dbReference type="GO" id="GO:0046872">
    <property type="term" value="F:metal ion binding"/>
    <property type="evidence" value="ECO:0007669"/>
    <property type="project" value="UniProtKB-KW"/>
</dbReference>
<keyword evidence="5 12" id="KW-0547">Nucleotide-binding</keyword>
<dbReference type="PANTHER" id="PTHR21621">
    <property type="entry name" value="RIBOSOMAL PROTEIN S6 MODIFICATION PROTEIN"/>
    <property type="match status" value="1"/>
</dbReference>
<evidence type="ECO:0000256" key="11">
    <source>
        <dbReference type="ARBA" id="ARBA00072141"/>
    </source>
</evidence>
<dbReference type="AlphaFoldDB" id="A0A547PY26"/>
<sequence length="464" mass="50624">MTDPIRLGWEEWVSLPDLGLPALRAKIDTGARTSALHAYDIEPFGPANAPKVRFLMHPVPGREELAIPCSARIVDRREVTSSNGEAELRYVIETSLKIGDISWPVELTLTDRAAMQYRMLIGRQALTEDTVITPSERFCQPELSYDVYSSARVREVAPDRALRIAVLSREPNTYSTRRLVSEGEARGHTVEVIDTTRCYMTLNPLAPEVHYDGKRLPRYDAVIPRIGASITPYGTAIVRQFETIGTWVLNGSAGITASRDKLHAHQILARQKIGMPQTAFAASPKDTRNIMSLVGEAPLIVKLLESTQGKGVVLAETQKAAESVITAFRGLKANFLVQQFVAEAGGEDIRCIVMGGRVEAAIKRSAAPGEFRSNLHMGGTATPVKITRAERDTAQRAAKAFGLGLAGVDLLRSNDGPKVLEVNSSPGLEGAEKASGKNLSGALYEMIEKKLRPAPIRKPRRSKA</sequence>
<name>A0A547PY26_9RHOB</name>
<dbReference type="InterPro" id="IPR041107">
    <property type="entry name" value="Rimk_N"/>
</dbReference>
<evidence type="ECO:0000259" key="13">
    <source>
        <dbReference type="PROSITE" id="PS50975"/>
    </source>
</evidence>
<dbReference type="SUPFAM" id="SSF56059">
    <property type="entry name" value="Glutathione synthetase ATP-binding domain-like"/>
    <property type="match status" value="1"/>
</dbReference>
<evidence type="ECO:0000256" key="5">
    <source>
        <dbReference type="ARBA" id="ARBA00022741"/>
    </source>
</evidence>
<evidence type="ECO:0000256" key="8">
    <source>
        <dbReference type="ARBA" id="ARBA00022917"/>
    </source>
</evidence>
<evidence type="ECO:0000256" key="1">
    <source>
        <dbReference type="ARBA" id="ARBA00001936"/>
    </source>
</evidence>
<dbReference type="Pfam" id="PF18030">
    <property type="entry name" value="Rimk_N"/>
    <property type="match status" value="1"/>
</dbReference>
<dbReference type="FunFam" id="3.30.1490.20:FF:000005">
    <property type="entry name" value="Probable alpha-L-glutamate ligase 1"/>
    <property type="match status" value="1"/>
</dbReference>
<dbReference type="GO" id="GO:0006412">
    <property type="term" value="P:translation"/>
    <property type="evidence" value="ECO:0007669"/>
    <property type="project" value="UniProtKB-KW"/>
</dbReference>
<dbReference type="Gene3D" id="3.30.1490.20">
    <property type="entry name" value="ATP-grasp fold, A domain"/>
    <property type="match status" value="1"/>
</dbReference>